<feature type="domain" description="RecF/RecN/SMC N-terminal" evidence="8">
    <location>
        <begin position="156"/>
        <end position="572"/>
    </location>
</feature>
<dbReference type="GO" id="GO:0008278">
    <property type="term" value="C:cohesin complex"/>
    <property type="evidence" value="ECO:0007669"/>
    <property type="project" value="TreeGrafter"/>
</dbReference>
<keyword evidence="2" id="KW-0132">Cell division</keyword>
<comment type="subcellular location">
    <subcellularLocation>
        <location evidence="1">Nucleus</location>
    </subcellularLocation>
</comment>
<dbReference type="PANTHER" id="PTHR18937:SF12">
    <property type="entry name" value="STRUCTURAL MAINTENANCE OF CHROMOSOMES PROTEIN"/>
    <property type="match status" value="1"/>
</dbReference>
<evidence type="ECO:0000313" key="9">
    <source>
        <dbReference type="EMBL" id="KAG0728282.1"/>
    </source>
</evidence>
<organism evidence="9 10">
    <name type="scientific">Chionoecetes opilio</name>
    <name type="common">Atlantic snow crab</name>
    <name type="synonym">Cancer opilio</name>
    <dbReference type="NCBI Taxonomy" id="41210"/>
    <lineage>
        <taxon>Eukaryota</taxon>
        <taxon>Metazoa</taxon>
        <taxon>Ecdysozoa</taxon>
        <taxon>Arthropoda</taxon>
        <taxon>Crustacea</taxon>
        <taxon>Multicrustacea</taxon>
        <taxon>Malacostraca</taxon>
        <taxon>Eumalacostraca</taxon>
        <taxon>Eucarida</taxon>
        <taxon>Decapoda</taxon>
        <taxon>Pleocyemata</taxon>
        <taxon>Brachyura</taxon>
        <taxon>Eubrachyura</taxon>
        <taxon>Majoidea</taxon>
        <taxon>Majidae</taxon>
        <taxon>Chionoecetes</taxon>
    </lineage>
</organism>
<dbReference type="PANTHER" id="PTHR18937">
    <property type="entry name" value="STRUCTURAL MAINTENANCE OF CHROMOSOMES SMC FAMILY MEMBER"/>
    <property type="match status" value="1"/>
</dbReference>
<dbReference type="GO" id="GO:0005634">
    <property type="term" value="C:nucleus"/>
    <property type="evidence" value="ECO:0007669"/>
    <property type="project" value="UniProtKB-SubCell"/>
</dbReference>
<accession>A0A8J5D3M7</accession>
<reference evidence="9" key="1">
    <citation type="submission" date="2020-07" db="EMBL/GenBank/DDBJ databases">
        <title>The High-quality genome of the commercially important snow crab, Chionoecetes opilio.</title>
        <authorList>
            <person name="Jeong J.-H."/>
            <person name="Ryu S."/>
        </authorList>
    </citation>
    <scope>NUCLEOTIDE SEQUENCE</scope>
    <source>
        <strain evidence="9">MADBK_172401_WGS</strain>
        <tissue evidence="9">Digestive gland</tissue>
    </source>
</reference>
<evidence type="ECO:0000256" key="2">
    <source>
        <dbReference type="ARBA" id="ARBA00022618"/>
    </source>
</evidence>
<evidence type="ECO:0000256" key="1">
    <source>
        <dbReference type="ARBA" id="ARBA00004123"/>
    </source>
</evidence>
<evidence type="ECO:0000256" key="7">
    <source>
        <dbReference type="SAM" id="MobiDB-lite"/>
    </source>
</evidence>
<sequence>MLDPETFLPLDYIQAKPLKERLRNIKDPRNVKLLYDVLQYDPPEIKRAVLLDLARKAKRWDEKHLSNLKSSKEKLTEELREAMKKSRKESELNTVESQVRGIETRLKYSRTDKETTEKQIAQLQAEIDRNKEELDTFEPQLHDIEKTMSEREALMSDVKEKMNTVEDVVFADFCKSIGVTNIRGYEERELQAQTERANKRFEFEKQKNRILNQLEFERSRDTQSNVARWERAVQDDEDALEQAKQAEQKQMAEIDKSMREVDKKRSEKLAKKSELDEMDDDIGKARREVGAIAKDIQSVQKQINSTEHKMEQKKGERHSILKQCKMDDILLPMTRGNMEDIENEGRESGESTLEYSSGLNTQVMYEKESRIVMDYGLVSESHKELDDGDDVHKAEKRMNKHINDLMNTIQRIQAPNMKAMQKLDLAREKLQETNSEFDNARKRAKKAKQIFERAKKERYDKFMAFFEHVSNEIDGIYKALAKNPSAQAFLGPENPEEPYLDGINYNCVAPGKRFQPMSNLSGGEKTIAALALLFGIHSYQPAPFFVLDEIDAALDNTNIGKVASYIREKKEQTADHRHITEGRVLPER</sequence>
<dbReference type="GO" id="GO:0007062">
    <property type="term" value="P:sister chromatid cohesion"/>
    <property type="evidence" value="ECO:0007669"/>
    <property type="project" value="TreeGrafter"/>
</dbReference>
<keyword evidence="3" id="KW-0498">Mitosis</keyword>
<gene>
    <name evidence="9" type="primary">Smc1a_1</name>
    <name evidence="9" type="ORF">GWK47_032820</name>
</gene>
<keyword evidence="5" id="KW-0131">Cell cycle</keyword>
<dbReference type="InterPro" id="IPR027417">
    <property type="entry name" value="P-loop_NTPase"/>
</dbReference>
<keyword evidence="4" id="KW-0539">Nucleus</keyword>
<protein>
    <submittedName>
        <fullName evidence="9">Structural maintenance of chromosomes protein 1A</fullName>
    </submittedName>
</protein>
<comment type="caution">
    <text evidence="9">The sequence shown here is derived from an EMBL/GenBank/DDBJ whole genome shotgun (WGS) entry which is preliminary data.</text>
</comment>
<dbReference type="EMBL" id="JACEEZ010002385">
    <property type="protein sequence ID" value="KAG0728282.1"/>
    <property type="molecule type" value="Genomic_DNA"/>
</dbReference>
<keyword evidence="10" id="KW-1185">Reference proteome</keyword>
<evidence type="ECO:0000256" key="5">
    <source>
        <dbReference type="ARBA" id="ARBA00023306"/>
    </source>
</evidence>
<evidence type="ECO:0000256" key="3">
    <source>
        <dbReference type="ARBA" id="ARBA00022776"/>
    </source>
</evidence>
<dbReference type="Gene3D" id="3.40.50.300">
    <property type="entry name" value="P-loop containing nucleotide triphosphate hydrolases"/>
    <property type="match status" value="1"/>
</dbReference>
<feature type="coiled-coil region" evidence="6">
    <location>
        <begin position="416"/>
        <end position="457"/>
    </location>
</feature>
<dbReference type="Proteomes" id="UP000770661">
    <property type="component" value="Unassembled WGS sequence"/>
</dbReference>
<dbReference type="Pfam" id="PF02463">
    <property type="entry name" value="SMC_N"/>
    <property type="match status" value="1"/>
</dbReference>
<dbReference type="AlphaFoldDB" id="A0A8J5D3M7"/>
<dbReference type="GO" id="GO:0051301">
    <property type="term" value="P:cell division"/>
    <property type="evidence" value="ECO:0007669"/>
    <property type="project" value="UniProtKB-KW"/>
</dbReference>
<keyword evidence="6" id="KW-0175">Coiled coil</keyword>
<evidence type="ECO:0000313" key="10">
    <source>
        <dbReference type="Proteomes" id="UP000770661"/>
    </source>
</evidence>
<evidence type="ECO:0000256" key="4">
    <source>
        <dbReference type="ARBA" id="ARBA00023242"/>
    </source>
</evidence>
<dbReference type="InterPro" id="IPR003395">
    <property type="entry name" value="RecF/RecN/SMC_N"/>
</dbReference>
<evidence type="ECO:0000259" key="8">
    <source>
        <dbReference type="Pfam" id="PF02463"/>
    </source>
</evidence>
<dbReference type="GO" id="GO:0003677">
    <property type="term" value="F:DNA binding"/>
    <property type="evidence" value="ECO:0007669"/>
    <property type="project" value="TreeGrafter"/>
</dbReference>
<dbReference type="Gene3D" id="1.20.5.340">
    <property type="match status" value="1"/>
</dbReference>
<proteinExistence type="predicted"/>
<dbReference type="SUPFAM" id="SSF52540">
    <property type="entry name" value="P-loop containing nucleoside triphosphate hydrolases"/>
    <property type="match status" value="1"/>
</dbReference>
<dbReference type="OrthoDB" id="413649at2759"/>
<name>A0A8J5D3M7_CHIOP</name>
<feature type="region of interest" description="Disordered" evidence="7">
    <location>
        <begin position="247"/>
        <end position="275"/>
    </location>
</feature>
<feature type="coiled-coil region" evidence="6">
    <location>
        <begin position="65"/>
        <end position="133"/>
    </location>
</feature>
<evidence type="ECO:0000256" key="6">
    <source>
        <dbReference type="SAM" id="Coils"/>
    </source>
</evidence>